<sequence>MKKLLLSLSALSISTGSVFSVISCGNDNFQKQQKYISIDNLDIILNQVSKAVYLNETKDYDSNYLMNTYVQPKQIKDITDKPLDINDEFTRNFYFNEMFNKYFKTDYLPEAYLDGIKPQSKGLLDVIANLFKLMFGFIDNDGLKTLYDLFNKLGLSKMLPEELLTFANGLLSKEDIAAFANAFDDSIYEGLTYQETLDSSIIGLVNAFNKLTQNEEMFDYSSKENVEKNITPALESLQSNFKDIKNLKLDILEDMGVFAEILRFARTMIIYVNQFDYTQELKWDQIQTIRNKTFAATEVDLKKFLSQVNTAMSDETGETTRRVVASMFQTHEESRIWNKNPLFPSTIKSLADNTIYNEGFGGLFKSIINGLIEPINLIGLNINVGSAIMDFIDLSNSNIKIGTLWKTLLSTIASSMPEKLGKTIQSEEFMNDFFASIYNGQVFKDNMGFNLNSLFDKKTIGYKETKLSIREMIKEMNDSLVNSTLAIDNQTLANIFEALNFEIEYNGVTSTVFDHATKNKDNFLEILNTKVIDNQSTLNFVDKTLKDLAGFKDIFSFTQIWEAELEKDIEDSKKAFEIDFNSLNSTQIKVEDYNFEYQINDSKILMNLILKNDYFEIKNIQISNL</sequence>
<evidence type="ECO:0000313" key="2">
    <source>
        <dbReference type="EMBL" id="AHI52809.1"/>
    </source>
</evidence>
<evidence type="ECO:0000256" key="1">
    <source>
        <dbReference type="SAM" id="SignalP"/>
    </source>
</evidence>
<keyword evidence="3" id="KW-1185">Reference proteome</keyword>
<dbReference type="AlphaFoldDB" id="W6AGK2"/>
<dbReference type="PATRIC" id="fig|1276246.3.peg.467"/>
<evidence type="ECO:0000313" key="3">
    <source>
        <dbReference type="Proteomes" id="UP000019267"/>
    </source>
</evidence>
<reference evidence="2 3" key="1">
    <citation type="journal article" date="2014" name="Genome Biol. Evol.">
        <title>Molecular evolution of the substrate utilization strategies and putative virulence factors in mosquito-associated Spiroplasma species.</title>
        <authorList>
            <person name="Chang T.H."/>
            <person name="Lo W.S."/>
            <person name="Ku C."/>
            <person name="Chen L.L."/>
            <person name="Kuo C.H."/>
        </authorList>
    </citation>
    <scope>NUCLEOTIDE SEQUENCE [LARGE SCALE GENOMIC DNA]</scope>
    <source>
        <strain evidence="2">AES-1</strain>
    </source>
</reference>
<proteinExistence type="predicted"/>
<dbReference type="STRING" id="1276246.SCULI_v1c04680"/>
<name>W6AGK2_9MOLU</name>
<feature type="signal peptide" evidence="1">
    <location>
        <begin position="1"/>
        <end position="20"/>
    </location>
</feature>
<evidence type="ECO:0008006" key="4">
    <source>
        <dbReference type="Google" id="ProtNLM"/>
    </source>
</evidence>
<dbReference type="OrthoDB" id="387392at2"/>
<dbReference type="Proteomes" id="UP000019267">
    <property type="component" value="Chromosome"/>
</dbReference>
<dbReference type="EMBL" id="CP006681">
    <property type="protein sequence ID" value="AHI52809.1"/>
    <property type="molecule type" value="Genomic_DNA"/>
</dbReference>
<dbReference type="RefSeq" id="WP_025363046.1">
    <property type="nucleotide sequence ID" value="NZ_CP006681.1"/>
</dbReference>
<protein>
    <recommendedName>
        <fullName evidence="4">MOLPALP family lipoprotein</fullName>
    </recommendedName>
</protein>
<dbReference type="HOGENOM" id="CLU_437367_0_0_14"/>
<keyword evidence="1" id="KW-0732">Signal</keyword>
<feature type="chain" id="PRO_5004877318" description="MOLPALP family lipoprotein" evidence="1">
    <location>
        <begin position="21"/>
        <end position="625"/>
    </location>
</feature>
<gene>
    <name evidence="2" type="ORF">SCULI_v1c04680</name>
</gene>
<dbReference type="PROSITE" id="PS51257">
    <property type="entry name" value="PROKAR_LIPOPROTEIN"/>
    <property type="match status" value="1"/>
</dbReference>
<accession>W6AGK2</accession>
<organism evidence="2 3">
    <name type="scientific">Spiroplasma culicicola AES-1</name>
    <dbReference type="NCBI Taxonomy" id="1276246"/>
    <lineage>
        <taxon>Bacteria</taxon>
        <taxon>Bacillati</taxon>
        <taxon>Mycoplasmatota</taxon>
        <taxon>Mollicutes</taxon>
        <taxon>Entomoplasmatales</taxon>
        <taxon>Spiroplasmataceae</taxon>
        <taxon>Spiroplasma</taxon>
    </lineage>
</organism>
<dbReference type="KEGG" id="scq:SCULI_v1c04680"/>